<dbReference type="PANTHER" id="PTHR34504:SF4">
    <property type="entry name" value="ANTITOXIN HICB"/>
    <property type="match status" value="1"/>
</dbReference>
<proteinExistence type="predicted"/>
<dbReference type="InterPro" id="IPR031807">
    <property type="entry name" value="HicB-like"/>
</dbReference>
<dbReference type="PANTHER" id="PTHR34504">
    <property type="entry name" value="ANTITOXIN HICB"/>
    <property type="match status" value="1"/>
</dbReference>
<feature type="region of interest" description="Disordered" evidence="1">
    <location>
        <begin position="1"/>
        <end position="20"/>
    </location>
</feature>
<evidence type="ECO:0000256" key="1">
    <source>
        <dbReference type="SAM" id="MobiDB-lite"/>
    </source>
</evidence>
<dbReference type="RefSeq" id="WP_158647060.1">
    <property type="nucleotide sequence ID" value="NZ_JAZHFZ010000001.1"/>
</dbReference>
<evidence type="ECO:0000313" key="3">
    <source>
        <dbReference type="EMBL" id="MEM5338369.1"/>
    </source>
</evidence>
<keyword evidence="4" id="KW-1185">Reference proteome</keyword>
<organism evidence="3 4">
    <name type="scientific">Paraburkholderia azotifigens</name>
    <dbReference type="NCBI Taxonomy" id="2057004"/>
    <lineage>
        <taxon>Bacteria</taxon>
        <taxon>Pseudomonadati</taxon>
        <taxon>Pseudomonadota</taxon>
        <taxon>Betaproteobacteria</taxon>
        <taxon>Burkholderiales</taxon>
        <taxon>Burkholderiaceae</taxon>
        <taxon>Paraburkholderia</taxon>
    </lineage>
</organism>
<dbReference type="SUPFAM" id="SSF143100">
    <property type="entry name" value="TTHA1013/TTHA0281-like"/>
    <property type="match status" value="1"/>
</dbReference>
<gene>
    <name evidence="3" type="ORF">V4C56_01880</name>
</gene>
<dbReference type="InterPro" id="IPR035069">
    <property type="entry name" value="TTHA1013/TTHA0281-like"/>
</dbReference>
<dbReference type="Pfam" id="PF15919">
    <property type="entry name" value="HicB_lk_antitox"/>
    <property type="match status" value="1"/>
</dbReference>
<protein>
    <submittedName>
        <fullName evidence="3">Type II toxin-antitoxin system HicB family antitoxin</fullName>
    </submittedName>
</protein>
<dbReference type="Proteomes" id="UP001481677">
    <property type="component" value="Unassembled WGS sequence"/>
</dbReference>
<sequence>MRQSNASFDGDSGPRNASYHPSARLRIARQVAQLDKDQEHRLQKDGRFGVWECMTEAIVLRYPARFEPVDGGGFVVTFRDVPEAIAQGETIEESLVMAANALATAMDFYFEDRRPIPAPSEVENGEEPVALSVSMSDKVLAFNKMLAKK</sequence>
<dbReference type="Gene3D" id="3.30.160.250">
    <property type="match status" value="1"/>
</dbReference>
<feature type="domain" description="HicB-like antitoxin of toxin-antitoxin system" evidence="2">
    <location>
        <begin position="62"/>
        <end position="124"/>
    </location>
</feature>
<accession>A0ABU9QUF7</accession>
<dbReference type="EMBL" id="JAZHGA010000001">
    <property type="protein sequence ID" value="MEM5338369.1"/>
    <property type="molecule type" value="Genomic_DNA"/>
</dbReference>
<evidence type="ECO:0000313" key="4">
    <source>
        <dbReference type="Proteomes" id="UP001481677"/>
    </source>
</evidence>
<dbReference type="InterPro" id="IPR051404">
    <property type="entry name" value="TA_system_antitoxin"/>
</dbReference>
<reference evidence="3 4" key="1">
    <citation type="submission" date="2024-01" db="EMBL/GenBank/DDBJ databases">
        <title>The diversity of rhizobia nodulating Mimosa spp. in eleven states of Brazil covering several biomes is determined by host plant, location, and edaphic factors.</title>
        <authorList>
            <person name="Rouws L."/>
            <person name="Barauna A."/>
            <person name="Beukes C."/>
            <person name="De Faria S.M."/>
            <person name="Gross E."/>
            <person name="Dos Reis Junior F.B."/>
            <person name="Simon M."/>
            <person name="Maluk M."/>
            <person name="Odee D.W."/>
            <person name="Kenicer G."/>
            <person name="Young J.P.W."/>
            <person name="Reis V.M."/>
            <person name="Zilli J."/>
            <person name="James E.K."/>
        </authorList>
    </citation>
    <scope>NUCLEOTIDE SEQUENCE [LARGE SCALE GENOMIC DNA]</scope>
    <source>
        <strain evidence="3 4">JPY530</strain>
    </source>
</reference>
<evidence type="ECO:0000259" key="2">
    <source>
        <dbReference type="Pfam" id="PF15919"/>
    </source>
</evidence>
<name>A0ABU9QUF7_9BURK</name>
<comment type="caution">
    <text evidence="3">The sequence shown here is derived from an EMBL/GenBank/DDBJ whole genome shotgun (WGS) entry which is preliminary data.</text>
</comment>